<dbReference type="SUPFAM" id="SSF100950">
    <property type="entry name" value="NagB/RpiA/CoA transferase-like"/>
    <property type="match status" value="1"/>
</dbReference>
<dbReference type="SMART" id="SM01134">
    <property type="entry name" value="DeoRC"/>
    <property type="match status" value="1"/>
</dbReference>
<evidence type="ECO:0000256" key="4">
    <source>
        <dbReference type="ARBA" id="ARBA00023163"/>
    </source>
</evidence>
<reference evidence="6 7" key="1">
    <citation type="submission" date="2020-06" db="EMBL/GenBank/DDBJ databases">
        <title>Dyadobacter sandarakinus sp. nov., isolated from the soil of the Arctic Yellow River Station.</title>
        <authorList>
            <person name="Zhang Y."/>
            <person name="Peng F."/>
        </authorList>
    </citation>
    <scope>NUCLEOTIDE SEQUENCE [LARGE SCALE GENOMIC DNA]</scope>
    <source>
        <strain evidence="6 7">Q3-56</strain>
    </source>
</reference>
<dbReference type="Gene3D" id="1.10.10.10">
    <property type="entry name" value="Winged helix-like DNA-binding domain superfamily/Winged helix DNA-binding domain"/>
    <property type="match status" value="1"/>
</dbReference>
<proteinExistence type="predicted"/>
<dbReference type="SUPFAM" id="SSF46785">
    <property type="entry name" value="Winged helix' DNA-binding domain"/>
    <property type="match status" value="1"/>
</dbReference>
<keyword evidence="2" id="KW-0805">Transcription regulation</keyword>
<accession>A0ABX7I261</accession>
<dbReference type="InterPro" id="IPR018356">
    <property type="entry name" value="Tscrpt_reg_HTH_DeoR_CS"/>
</dbReference>
<dbReference type="InterPro" id="IPR014036">
    <property type="entry name" value="DeoR-like_C"/>
</dbReference>
<feature type="domain" description="HTH deoR-type" evidence="5">
    <location>
        <begin position="3"/>
        <end position="58"/>
    </location>
</feature>
<dbReference type="InterPro" id="IPR050313">
    <property type="entry name" value="Carb_Metab_HTH_regulators"/>
</dbReference>
<evidence type="ECO:0000256" key="2">
    <source>
        <dbReference type="ARBA" id="ARBA00023015"/>
    </source>
</evidence>
<evidence type="ECO:0000313" key="6">
    <source>
        <dbReference type="EMBL" id="QRR00167.1"/>
    </source>
</evidence>
<dbReference type="SMART" id="SM00420">
    <property type="entry name" value="HTH_DEOR"/>
    <property type="match status" value="1"/>
</dbReference>
<dbReference type="Pfam" id="PF00455">
    <property type="entry name" value="DeoRC"/>
    <property type="match status" value="1"/>
</dbReference>
<sequence>MLKETRFEHILSKLKSNNQVFFEELALELAVSEDTIRRDIDILAKSGLMVKVRGGAISPAQSPLTFQQRKGLFTEGKQRIALKAQQHLSDVKTVFLDGGTTILAVASALPLNTRLRIITNNLALPQVLVNHKDVEIIIMGGNYIPGTQTTVGVQTCTEAAKYVADLYLMGTCALDSNTGITAQFAEDGEVKKALLKSARKTVALITQEKLNKTDYFKVARLDEIDGIITDLPSDSEQLASYRFSDLQIF</sequence>
<evidence type="ECO:0000259" key="5">
    <source>
        <dbReference type="PROSITE" id="PS51000"/>
    </source>
</evidence>
<dbReference type="InterPro" id="IPR036388">
    <property type="entry name" value="WH-like_DNA-bd_sf"/>
</dbReference>
<evidence type="ECO:0000256" key="3">
    <source>
        <dbReference type="ARBA" id="ARBA00023125"/>
    </source>
</evidence>
<keyword evidence="3" id="KW-0238">DNA-binding</keyword>
<dbReference type="PANTHER" id="PTHR30363:SF4">
    <property type="entry name" value="GLYCEROL-3-PHOSPHATE REGULON REPRESSOR"/>
    <property type="match status" value="1"/>
</dbReference>
<dbReference type="InterPro" id="IPR036390">
    <property type="entry name" value="WH_DNA-bd_sf"/>
</dbReference>
<dbReference type="Pfam" id="PF08220">
    <property type="entry name" value="HTH_DeoR"/>
    <property type="match status" value="1"/>
</dbReference>
<keyword evidence="7" id="KW-1185">Reference proteome</keyword>
<dbReference type="PANTHER" id="PTHR30363">
    <property type="entry name" value="HTH-TYPE TRANSCRIPTIONAL REGULATOR SRLR-RELATED"/>
    <property type="match status" value="1"/>
</dbReference>
<dbReference type="PRINTS" id="PR00037">
    <property type="entry name" value="HTHLACR"/>
</dbReference>
<evidence type="ECO:0000256" key="1">
    <source>
        <dbReference type="ARBA" id="ARBA00022491"/>
    </source>
</evidence>
<dbReference type="EMBL" id="CP056775">
    <property type="protein sequence ID" value="QRR00167.1"/>
    <property type="molecule type" value="Genomic_DNA"/>
</dbReference>
<organism evidence="6 7">
    <name type="scientific">Dyadobacter sandarakinus</name>
    <dbReference type="NCBI Taxonomy" id="2747268"/>
    <lineage>
        <taxon>Bacteria</taxon>
        <taxon>Pseudomonadati</taxon>
        <taxon>Bacteroidota</taxon>
        <taxon>Cytophagia</taxon>
        <taxon>Cytophagales</taxon>
        <taxon>Spirosomataceae</taxon>
        <taxon>Dyadobacter</taxon>
    </lineage>
</organism>
<protein>
    <submittedName>
        <fullName evidence="6">DeoR/GlpR transcriptional regulator</fullName>
    </submittedName>
</protein>
<keyword evidence="1" id="KW-0678">Repressor</keyword>
<dbReference type="InterPro" id="IPR001034">
    <property type="entry name" value="DeoR_HTH"/>
</dbReference>
<dbReference type="Proteomes" id="UP000612680">
    <property type="component" value="Chromosome"/>
</dbReference>
<dbReference type="RefSeq" id="WP_204660928.1">
    <property type="nucleotide sequence ID" value="NZ_CP056775.1"/>
</dbReference>
<name>A0ABX7I261_9BACT</name>
<dbReference type="InterPro" id="IPR037171">
    <property type="entry name" value="NagB/RpiA_transferase-like"/>
</dbReference>
<dbReference type="PROSITE" id="PS00894">
    <property type="entry name" value="HTH_DEOR_1"/>
    <property type="match status" value="1"/>
</dbReference>
<gene>
    <name evidence="6" type="ORF">HWI92_04235</name>
</gene>
<dbReference type="PROSITE" id="PS51000">
    <property type="entry name" value="HTH_DEOR_2"/>
    <property type="match status" value="1"/>
</dbReference>
<keyword evidence="4" id="KW-0804">Transcription</keyword>
<evidence type="ECO:0000313" key="7">
    <source>
        <dbReference type="Proteomes" id="UP000612680"/>
    </source>
</evidence>